<dbReference type="AlphaFoldDB" id="A0A6A6UGF9"/>
<evidence type="ECO:0000256" key="1">
    <source>
        <dbReference type="SAM" id="MobiDB-lite"/>
    </source>
</evidence>
<dbReference type="Proteomes" id="UP000799302">
    <property type="component" value="Unassembled WGS sequence"/>
</dbReference>
<dbReference type="EMBL" id="MU004233">
    <property type="protein sequence ID" value="KAF2671355.1"/>
    <property type="molecule type" value="Genomic_DNA"/>
</dbReference>
<accession>A0A6A6UGF9</accession>
<name>A0A6A6UGF9_9PEZI</name>
<feature type="region of interest" description="Disordered" evidence="1">
    <location>
        <begin position="1"/>
        <end position="120"/>
    </location>
</feature>
<protein>
    <recommendedName>
        <fullName evidence="4">BZIP domain-containing protein</fullName>
    </recommendedName>
</protein>
<gene>
    <name evidence="2" type="ORF">BT63DRAFT_412398</name>
</gene>
<feature type="compositionally biased region" description="Polar residues" evidence="1">
    <location>
        <begin position="79"/>
        <end position="102"/>
    </location>
</feature>
<evidence type="ECO:0008006" key="4">
    <source>
        <dbReference type="Google" id="ProtNLM"/>
    </source>
</evidence>
<dbReference type="OrthoDB" id="5387389at2759"/>
<proteinExistence type="predicted"/>
<organism evidence="2 3">
    <name type="scientific">Microthyrium microscopicum</name>
    <dbReference type="NCBI Taxonomy" id="703497"/>
    <lineage>
        <taxon>Eukaryota</taxon>
        <taxon>Fungi</taxon>
        <taxon>Dikarya</taxon>
        <taxon>Ascomycota</taxon>
        <taxon>Pezizomycotina</taxon>
        <taxon>Dothideomycetes</taxon>
        <taxon>Dothideomycetes incertae sedis</taxon>
        <taxon>Microthyriales</taxon>
        <taxon>Microthyriaceae</taxon>
        <taxon>Microthyrium</taxon>
    </lineage>
</organism>
<feature type="compositionally biased region" description="Basic and acidic residues" evidence="1">
    <location>
        <begin position="30"/>
        <end position="42"/>
    </location>
</feature>
<keyword evidence="3" id="KW-1185">Reference proteome</keyword>
<feature type="compositionally biased region" description="Basic and acidic residues" evidence="1">
    <location>
        <begin position="1"/>
        <end position="23"/>
    </location>
</feature>
<evidence type="ECO:0000313" key="2">
    <source>
        <dbReference type="EMBL" id="KAF2671355.1"/>
    </source>
</evidence>
<feature type="compositionally biased region" description="Basic and acidic residues" evidence="1">
    <location>
        <begin position="103"/>
        <end position="120"/>
    </location>
</feature>
<reference evidence="2" key="1">
    <citation type="journal article" date="2020" name="Stud. Mycol.">
        <title>101 Dothideomycetes genomes: a test case for predicting lifestyles and emergence of pathogens.</title>
        <authorList>
            <person name="Haridas S."/>
            <person name="Albert R."/>
            <person name="Binder M."/>
            <person name="Bloem J."/>
            <person name="Labutti K."/>
            <person name="Salamov A."/>
            <person name="Andreopoulos B."/>
            <person name="Baker S."/>
            <person name="Barry K."/>
            <person name="Bills G."/>
            <person name="Bluhm B."/>
            <person name="Cannon C."/>
            <person name="Castanera R."/>
            <person name="Culley D."/>
            <person name="Daum C."/>
            <person name="Ezra D."/>
            <person name="Gonzalez J."/>
            <person name="Henrissat B."/>
            <person name="Kuo A."/>
            <person name="Liang C."/>
            <person name="Lipzen A."/>
            <person name="Lutzoni F."/>
            <person name="Magnuson J."/>
            <person name="Mondo S."/>
            <person name="Nolan M."/>
            <person name="Ohm R."/>
            <person name="Pangilinan J."/>
            <person name="Park H.-J."/>
            <person name="Ramirez L."/>
            <person name="Alfaro M."/>
            <person name="Sun H."/>
            <person name="Tritt A."/>
            <person name="Yoshinaga Y."/>
            <person name="Zwiers L.-H."/>
            <person name="Turgeon B."/>
            <person name="Goodwin S."/>
            <person name="Spatafora J."/>
            <person name="Crous P."/>
            <person name="Grigoriev I."/>
        </authorList>
    </citation>
    <scope>NUCLEOTIDE SEQUENCE</scope>
    <source>
        <strain evidence="2">CBS 115976</strain>
    </source>
</reference>
<evidence type="ECO:0000313" key="3">
    <source>
        <dbReference type="Proteomes" id="UP000799302"/>
    </source>
</evidence>
<sequence length="120" mass="13530">MPESSNPEKKKEKRKNQVRDAQRRFRAKKKEQEEQERREAANRELAQQSYTSPDAEQLHDRGDLSGLPWGGMSLAYMMQSGQTNRGSSDANQGTTDNTSSETKYGESKSSGDIKEDAEQS</sequence>